<proteinExistence type="predicted"/>
<protein>
    <recommendedName>
        <fullName evidence="3">TadE-like domain-containing protein</fullName>
    </recommendedName>
</protein>
<feature type="domain" description="TadE-like" evidence="3">
    <location>
        <begin position="21"/>
        <end position="62"/>
    </location>
</feature>
<dbReference type="Proteomes" id="UP000248926">
    <property type="component" value="Unassembled WGS sequence"/>
</dbReference>
<evidence type="ECO:0000256" key="1">
    <source>
        <dbReference type="SAM" id="MobiDB-lite"/>
    </source>
</evidence>
<sequence length="298" mass="32244">MEAKQRNGRHRRQGSGRRERGQSLVEMAVACIVLVPLAAGVMLLGQYIHVKQQTQAAARQAAWAATADRTLLSEQLPARGRVEQDLRVRQYGDAKEKLRSGQSAPRQFSDAMLTTFAGNELLKPNAVTLQVYKQESSPGFLDKGLAIVGKATKSLGNLPPNTKGLVTAEVHAKPEVILGRDGSPLAYLDPLDTMKLDFSSKTVLLADAWDAAGGGEDRNGKGISGASNRTVRNVIRPLVPTSLVGDKFDDATNNVMHLLGSIPFVNDIFTPGFDQFELGKMAPDVVPSDKLVKYADKR</sequence>
<organism evidence="4 5">
    <name type="scientific">Dyella jiangningensis</name>
    <dbReference type="NCBI Taxonomy" id="1379159"/>
    <lineage>
        <taxon>Bacteria</taxon>
        <taxon>Pseudomonadati</taxon>
        <taxon>Pseudomonadota</taxon>
        <taxon>Gammaproteobacteria</taxon>
        <taxon>Lysobacterales</taxon>
        <taxon>Rhodanobacteraceae</taxon>
        <taxon>Dyella</taxon>
    </lineage>
</organism>
<evidence type="ECO:0000256" key="2">
    <source>
        <dbReference type="SAM" id="Phobius"/>
    </source>
</evidence>
<keyword evidence="2" id="KW-1133">Transmembrane helix</keyword>
<evidence type="ECO:0000313" key="4">
    <source>
        <dbReference type="EMBL" id="RAO77435.1"/>
    </source>
</evidence>
<feature type="compositionally biased region" description="Basic residues" evidence="1">
    <location>
        <begin position="1"/>
        <end position="15"/>
    </location>
</feature>
<evidence type="ECO:0000313" key="5">
    <source>
        <dbReference type="Proteomes" id="UP000248926"/>
    </source>
</evidence>
<dbReference type="OrthoDB" id="6019921at2"/>
<dbReference type="EMBL" id="NFZS01000001">
    <property type="protein sequence ID" value="RAO77435.1"/>
    <property type="molecule type" value="Genomic_DNA"/>
</dbReference>
<dbReference type="InterPro" id="IPR012495">
    <property type="entry name" value="TadE-like_dom"/>
</dbReference>
<keyword evidence="5" id="KW-1185">Reference proteome</keyword>
<keyword evidence="2" id="KW-0812">Transmembrane</keyword>
<dbReference type="RefSeq" id="WP_111981463.1">
    <property type="nucleotide sequence ID" value="NZ_NFZS01000001.1"/>
</dbReference>
<feature type="transmembrane region" description="Helical" evidence="2">
    <location>
        <begin position="21"/>
        <end position="45"/>
    </location>
</feature>
<comment type="caution">
    <text evidence="4">The sequence shown here is derived from an EMBL/GenBank/DDBJ whole genome shotgun (WGS) entry which is preliminary data.</text>
</comment>
<accession>A0A328PAG4</accession>
<name>A0A328PAG4_9GAMM</name>
<keyword evidence="2" id="KW-0472">Membrane</keyword>
<dbReference type="Pfam" id="PF07811">
    <property type="entry name" value="TadE"/>
    <property type="match status" value="1"/>
</dbReference>
<reference evidence="4 5" key="1">
    <citation type="journal article" date="2018" name="Genet. Mol. Biol.">
        <title>The genome sequence of Dyella jiangningensis FCAV SCS01 from a lignocellulose-decomposing microbial consortium metagenome reveals potential for biotechnological applications.</title>
        <authorList>
            <person name="Desiderato J.G."/>
            <person name="Alvarenga D.O."/>
            <person name="Constancio M.T.L."/>
            <person name="Alves L.M.C."/>
            <person name="Varani A.M."/>
        </authorList>
    </citation>
    <scope>NUCLEOTIDE SEQUENCE [LARGE SCALE GENOMIC DNA]</scope>
    <source>
        <strain evidence="4 5">FCAV SCS01</strain>
    </source>
</reference>
<feature type="region of interest" description="Disordered" evidence="1">
    <location>
        <begin position="1"/>
        <end position="20"/>
    </location>
</feature>
<dbReference type="AlphaFoldDB" id="A0A328PAG4"/>
<evidence type="ECO:0000259" key="3">
    <source>
        <dbReference type="Pfam" id="PF07811"/>
    </source>
</evidence>
<gene>
    <name evidence="4" type="ORF">CA260_06040</name>
</gene>